<name>A0A835P340_9PASS</name>
<dbReference type="EMBL" id="JADDUC020000005">
    <property type="protein sequence ID" value="KAI1239451.1"/>
    <property type="molecule type" value="Genomic_DNA"/>
</dbReference>
<keyword evidence="4 5" id="KW-0472">Membrane</keyword>
<organism evidence="6">
    <name type="scientific">Lamprotornis superbus</name>
    <dbReference type="NCBI Taxonomy" id="245042"/>
    <lineage>
        <taxon>Eukaryota</taxon>
        <taxon>Metazoa</taxon>
        <taxon>Chordata</taxon>
        <taxon>Craniata</taxon>
        <taxon>Vertebrata</taxon>
        <taxon>Euteleostomi</taxon>
        <taxon>Archelosauria</taxon>
        <taxon>Archosauria</taxon>
        <taxon>Dinosauria</taxon>
        <taxon>Saurischia</taxon>
        <taxon>Theropoda</taxon>
        <taxon>Coelurosauria</taxon>
        <taxon>Aves</taxon>
        <taxon>Neognathae</taxon>
        <taxon>Neoaves</taxon>
        <taxon>Telluraves</taxon>
        <taxon>Australaves</taxon>
        <taxon>Passeriformes</taxon>
        <taxon>Sturnidae</taxon>
        <taxon>Lamprotornis</taxon>
    </lineage>
</organism>
<dbReference type="OrthoDB" id="5873721at2759"/>
<protein>
    <submittedName>
        <fullName evidence="6">Uncharacterized protein</fullName>
    </submittedName>
</protein>
<dbReference type="PANTHER" id="PTHR12489">
    <property type="entry name" value="LIPOMA HMGIC FUSION PARTNER-LIKE PROTEIN"/>
    <property type="match status" value="1"/>
</dbReference>
<accession>A0A835P340</accession>
<dbReference type="EMBL" id="JADDUC010000005">
    <property type="protein sequence ID" value="KAG0133967.1"/>
    <property type="molecule type" value="Genomic_DNA"/>
</dbReference>
<feature type="transmembrane region" description="Helical" evidence="5">
    <location>
        <begin position="932"/>
        <end position="954"/>
    </location>
</feature>
<dbReference type="Pfam" id="PF10242">
    <property type="entry name" value="L_HMGIC_fpl"/>
    <property type="match status" value="1"/>
</dbReference>
<dbReference type="InterPro" id="IPR019372">
    <property type="entry name" value="LHFPL"/>
</dbReference>
<keyword evidence="3 5" id="KW-1133">Transmembrane helix</keyword>
<evidence type="ECO:0000256" key="2">
    <source>
        <dbReference type="ARBA" id="ARBA00022692"/>
    </source>
</evidence>
<dbReference type="GO" id="GO:0007605">
    <property type="term" value="P:sensory perception of sound"/>
    <property type="evidence" value="ECO:0007669"/>
    <property type="project" value="TreeGrafter"/>
</dbReference>
<reference evidence="7 8" key="2">
    <citation type="journal article" date="2021" name="J. Hered.">
        <title>Feather Gene Expression Elucidates the Developmental Basis of Plumage Iridescence in African Starlings.</title>
        <authorList>
            <person name="Rubenstein D.R."/>
            <person name="Corvelo A."/>
            <person name="MacManes M.D."/>
            <person name="Maia R."/>
            <person name="Narzisi G."/>
            <person name="Rousaki A."/>
            <person name="Vandenabeele P."/>
            <person name="Shawkey M.D."/>
            <person name="Solomon J."/>
        </authorList>
    </citation>
    <scope>NUCLEOTIDE SEQUENCE [LARGE SCALE GENOMIC DNA]</scope>
    <source>
        <strain evidence="7">SS15</strain>
    </source>
</reference>
<evidence type="ECO:0000256" key="1">
    <source>
        <dbReference type="ARBA" id="ARBA00004141"/>
    </source>
</evidence>
<reference evidence="6" key="1">
    <citation type="submission" date="2020-10" db="EMBL/GenBank/DDBJ databases">
        <title>Feather gene expression reveals the developmental basis of iridescence in African starlings.</title>
        <authorList>
            <person name="Rubenstein D.R."/>
        </authorList>
    </citation>
    <scope>NUCLEOTIDE SEQUENCE</scope>
    <source>
        <strain evidence="6">SS15</strain>
        <tissue evidence="6">Liver</tissue>
    </source>
</reference>
<keyword evidence="8" id="KW-1185">Reference proteome</keyword>
<sequence length="1337" mass="149019">MRHRKLAWEYHHQEPGWSSSPSLQGAKHGAVMHHILLLQFVAKERVDGNDLWQTPKRTSLTEFITCDRNLLPVWIKKGKGNSLVMGAVKEALSRRFASTVCTSWDCRQTMPPHRIGWAPSGIIVGQETMLTCNDQNHMQHSASFNKTEGREQSCLSLVADGRKRGSGCEQGGTALSEQMHSWELPALLDTETWREDIQRQDLGECVLIFLQTGRNEDKNPFTEKCPCSGCPHLATHSPSQGRTAATLSQQTQHKGQDVASDCMLLVMGVVQLLERVLCFPGDPIGSKAGTWNDAAPFSSTALPFTLLGQAAGTEEGVPALLSDKNDAQLLASSFVLSPWQVMRAPAQHHHDRHHPDACMASPQKCSLQLMAQNEHTRSSSRGSCLHLKERKKWSLEKVFLRSTLVSLLPCMQGCCGMVTIVTAECGRHNFSPKMHITGFVFAGRELSQSLNNRRKRKEVTCFTAIKGETQTPPTPQHIVHLPDTGSVVSGELHSLQESDQNTLRQNVQETKPTPATASFLMSSDVSHNEMLCIPHNLDKKQFGKRRDGKKIDIWRLQFTHIASPLYTVKGELICPKETPLQPRGGDACPAAMRQFQDERQAPEVLYQQAHIDGQELFLVVPFKGCPFVFKGSTSLLLGTRNFVCVSNVQERQDCKKEQPVGEKKNVPFQHETSQHKYPENKLVLPYAKNRAQQMLYPQHFTPTCFCAISGLCSHAPKIKFTLQTCSFNPATFTHTNKPYINSTVQEAHQWLWFLPDKVLLLSPSSSRGHGAQLSSPPQAEDWESKQRWAYGESKSRGKYIQLPWGMEVSLQELWKPWKLQPANAPVCLIQYKYIDYVSTPPIVCCVETGLAERKTILSNRCLPLGKYFKIYQVCHVKSNEFRRLNKLIGSAPAACLVLGCMIFPDGWDSDEVKRMCGEKTDKYTLGACSVRWAYILAIIGILDALILSFLAFVLGNRQDSLLAEELKLENKESKSHTLQTPAALVCGFLVKALKTYGMQALQLSEIFLCTYFKSIYHEMCSTDMRLEGPTWPFQLPPSITQAVGHPESPPVYQHCIIEPKSSIFSTGHFGPDYGEERGRLHPVKPLSTTYCQKGNVPGHASQVSEHQVVSIGYDAKTLLWSMLPLVQVSVTFQSEPSTSNRQWGMRRLLPVEWASRINQHHLIPIKVSPYRAYSSMHMTPWAREGRRSSSTVAAVLFGVAGPEEQVSGLGHCSSVALYQHQLQMPRASAQPRADTAILGLGSAISAQHLVPSCLSCNSIANDNTATSTVQVGLTPQRHLCRGADTREVPKLPIASKKMSEELLSPLAYSSPSLCIGGSDYTRLQPDQFHLWDHSDCN</sequence>
<dbReference type="PANTHER" id="PTHR12489:SF1">
    <property type="entry name" value="LP10272P"/>
    <property type="match status" value="1"/>
</dbReference>
<evidence type="ECO:0000313" key="8">
    <source>
        <dbReference type="Proteomes" id="UP000618051"/>
    </source>
</evidence>
<evidence type="ECO:0000256" key="5">
    <source>
        <dbReference type="SAM" id="Phobius"/>
    </source>
</evidence>
<dbReference type="Proteomes" id="UP000618051">
    <property type="component" value="Unassembled WGS sequence"/>
</dbReference>
<evidence type="ECO:0000256" key="4">
    <source>
        <dbReference type="ARBA" id="ARBA00023136"/>
    </source>
</evidence>
<evidence type="ECO:0000313" key="7">
    <source>
        <dbReference type="EMBL" id="KAI1239451.1"/>
    </source>
</evidence>
<evidence type="ECO:0000256" key="3">
    <source>
        <dbReference type="ARBA" id="ARBA00022989"/>
    </source>
</evidence>
<dbReference type="GO" id="GO:0005886">
    <property type="term" value="C:plasma membrane"/>
    <property type="evidence" value="ECO:0007669"/>
    <property type="project" value="TreeGrafter"/>
</dbReference>
<keyword evidence="2 5" id="KW-0812">Transmembrane</keyword>
<reference evidence="7" key="3">
    <citation type="submission" date="2022-01" db="EMBL/GenBank/DDBJ databases">
        <authorList>
            <person name="Rubenstein D.R."/>
        </authorList>
    </citation>
    <scope>NUCLEOTIDE SEQUENCE</scope>
    <source>
        <strain evidence="7">SS15</strain>
        <tissue evidence="7">Liver</tissue>
    </source>
</reference>
<comment type="subcellular location">
    <subcellularLocation>
        <location evidence="1">Membrane</location>
        <topology evidence="1">Multi-pass membrane protein</topology>
    </subcellularLocation>
</comment>
<gene>
    <name evidence="7" type="ORF">IHE44_0012573</name>
    <name evidence="6" type="ORF">IHE44_009857</name>
</gene>
<proteinExistence type="predicted"/>
<comment type="caution">
    <text evidence="6">The sequence shown here is derived from an EMBL/GenBank/DDBJ whole genome shotgun (WGS) entry which is preliminary data.</text>
</comment>
<evidence type="ECO:0000313" key="6">
    <source>
        <dbReference type="EMBL" id="KAG0133967.1"/>
    </source>
</evidence>